<evidence type="ECO:0000313" key="2">
    <source>
        <dbReference type="EMBL" id="MBO3115175.1"/>
    </source>
</evidence>
<feature type="signal peptide" evidence="1">
    <location>
        <begin position="1"/>
        <end position="20"/>
    </location>
</feature>
<dbReference type="PROSITE" id="PS51257">
    <property type="entry name" value="PROKAR_LIPOPROTEIN"/>
    <property type="match status" value="1"/>
</dbReference>
<name>A0ABS3SXF5_9FLAO</name>
<dbReference type="Proteomes" id="UP000676776">
    <property type="component" value="Unassembled WGS sequence"/>
</dbReference>
<organism evidence="2 3">
    <name type="scientific">Winogradskyella pelagia</name>
    <dbReference type="NCBI Taxonomy" id="2819984"/>
    <lineage>
        <taxon>Bacteria</taxon>
        <taxon>Pseudomonadati</taxon>
        <taxon>Bacteroidota</taxon>
        <taxon>Flavobacteriia</taxon>
        <taxon>Flavobacteriales</taxon>
        <taxon>Flavobacteriaceae</taxon>
        <taxon>Winogradskyella</taxon>
    </lineage>
</organism>
<keyword evidence="1" id="KW-0732">Signal</keyword>
<keyword evidence="3" id="KW-1185">Reference proteome</keyword>
<comment type="caution">
    <text evidence="2">The sequence shown here is derived from an EMBL/GenBank/DDBJ whole genome shotgun (WGS) entry which is preliminary data.</text>
</comment>
<protein>
    <recommendedName>
        <fullName evidence="4">Lipoprotein</fullName>
    </recommendedName>
</protein>
<accession>A0ABS3SXF5</accession>
<evidence type="ECO:0000313" key="3">
    <source>
        <dbReference type="Proteomes" id="UP000676776"/>
    </source>
</evidence>
<evidence type="ECO:0000256" key="1">
    <source>
        <dbReference type="SAM" id="SignalP"/>
    </source>
</evidence>
<proteinExistence type="predicted"/>
<evidence type="ECO:0008006" key="4">
    <source>
        <dbReference type="Google" id="ProtNLM"/>
    </source>
</evidence>
<gene>
    <name evidence="2" type="ORF">J4050_00355</name>
</gene>
<dbReference type="EMBL" id="JAGEVF010000001">
    <property type="protein sequence ID" value="MBO3115175.1"/>
    <property type="molecule type" value="Genomic_DNA"/>
</dbReference>
<feature type="chain" id="PRO_5047487088" description="Lipoprotein" evidence="1">
    <location>
        <begin position="21"/>
        <end position="147"/>
    </location>
</feature>
<dbReference type="RefSeq" id="WP_208151956.1">
    <property type="nucleotide sequence ID" value="NZ_JAGEVF010000001.1"/>
</dbReference>
<sequence>MKKLLILVVLLSAFSSCSIEDDGEDFYYEVMPIESVDLPENFVFGETHSIGVTYLRTSTCHVFFNFANTIDGNERTIAVVNRVVTEPTCDQDDTEVTINFNFTVSSNEPYVFRFFQGENEEGEDQYYMVEVPVVSGISALGNTSITN</sequence>
<reference evidence="2 3" key="1">
    <citation type="submission" date="2021-03" db="EMBL/GenBank/DDBJ databases">
        <title>Winogradskyella sp. nov., isolated from costal sediment.</title>
        <authorList>
            <person name="Gao C."/>
        </authorList>
    </citation>
    <scope>NUCLEOTIDE SEQUENCE [LARGE SCALE GENOMIC DNA]</scope>
    <source>
        <strain evidence="2 3">DF17</strain>
    </source>
</reference>